<dbReference type="InterPro" id="IPR003593">
    <property type="entry name" value="AAA+_ATPase"/>
</dbReference>
<feature type="transmembrane region" description="Helical" evidence="8">
    <location>
        <begin position="74"/>
        <end position="94"/>
    </location>
</feature>
<dbReference type="GO" id="GO:0016887">
    <property type="term" value="F:ATP hydrolysis activity"/>
    <property type="evidence" value="ECO:0007669"/>
    <property type="project" value="InterPro"/>
</dbReference>
<dbReference type="GO" id="GO:0005524">
    <property type="term" value="F:ATP binding"/>
    <property type="evidence" value="ECO:0007669"/>
    <property type="project" value="UniProtKB-KW"/>
</dbReference>
<proteinExistence type="predicted"/>
<dbReference type="SUPFAM" id="SSF90123">
    <property type="entry name" value="ABC transporter transmembrane region"/>
    <property type="match status" value="1"/>
</dbReference>
<dbReference type="InterPro" id="IPR003439">
    <property type="entry name" value="ABC_transporter-like_ATP-bd"/>
</dbReference>
<evidence type="ECO:0000313" key="11">
    <source>
        <dbReference type="EMBL" id="AHF23856.1"/>
    </source>
</evidence>
<dbReference type="CDD" id="cd18545">
    <property type="entry name" value="ABC_6TM_YknV_like"/>
    <property type="match status" value="1"/>
</dbReference>
<evidence type="ECO:0000256" key="7">
    <source>
        <dbReference type="ARBA" id="ARBA00023136"/>
    </source>
</evidence>
<comment type="subcellular location">
    <subcellularLocation>
        <location evidence="1">Cell membrane</location>
        <topology evidence="1">Multi-pass membrane protein</topology>
    </subcellularLocation>
</comment>
<dbReference type="PROSITE" id="PS50893">
    <property type="entry name" value="ABC_TRANSPORTER_2"/>
    <property type="match status" value="1"/>
</dbReference>
<evidence type="ECO:0000256" key="2">
    <source>
        <dbReference type="ARBA" id="ARBA00022448"/>
    </source>
</evidence>
<dbReference type="PANTHER" id="PTHR24221:SF436">
    <property type="entry name" value="LMO0107 PROTEIN"/>
    <property type="match status" value="1"/>
</dbReference>
<dbReference type="PANTHER" id="PTHR24221">
    <property type="entry name" value="ATP-BINDING CASSETTE SUB-FAMILY B"/>
    <property type="match status" value="1"/>
</dbReference>
<dbReference type="FunFam" id="3.40.50.300:FF:000287">
    <property type="entry name" value="Multidrug ABC transporter ATP-binding protein"/>
    <property type="match status" value="1"/>
</dbReference>
<dbReference type="PROSITE" id="PS50929">
    <property type="entry name" value="ABC_TM1F"/>
    <property type="match status" value="1"/>
</dbReference>
<dbReference type="Pfam" id="PF00664">
    <property type="entry name" value="ABC_membrane"/>
    <property type="match status" value="1"/>
</dbReference>
<evidence type="ECO:0000259" key="9">
    <source>
        <dbReference type="PROSITE" id="PS50893"/>
    </source>
</evidence>
<feature type="transmembrane region" description="Helical" evidence="8">
    <location>
        <begin position="153"/>
        <end position="171"/>
    </location>
</feature>
<keyword evidence="6 8" id="KW-1133">Transmembrane helix</keyword>
<reference evidence="11" key="1">
    <citation type="journal article" date="2013" name="PLoS ONE">
        <title>Metagenomic insights into the carbohydrate-active enzymes carried by the microorganisms adhering to solid digesta in the rumen of cows.</title>
        <authorList>
            <person name="Wang L."/>
            <person name="Hatem A."/>
            <person name="Catalyurek U.V."/>
            <person name="Morrison M."/>
            <person name="Yu Z."/>
        </authorList>
    </citation>
    <scope>NUCLEOTIDE SEQUENCE</scope>
</reference>
<dbReference type="GO" id="GO:0140359">
    <property type="term" value="F:ABC-type transporter activity"/>
    <property type="evidence" value="ECO:0007669"/>
    <property type="project" value="InterPro"/>
</dbReference>
<evidence type="ECO:0000256" key="6">
    <source>
        <dbReference type="ARBA" id="ARBA00022989"/>
    </source>
</evidence>
<dbReference type="InterPro" id="IPR036640">
    <property type="entry name" value="ABC1_TM_sf"/>
</dbReference>
<feature type="transmembrane region" description="Helical" evidence="8">
    <location>
        <begin position="35"/>
        <end position="54"/>
    </location>
</feature>
<protein>
    <submittedName>
        <fullName evidence="11">ABC transporter ATP-binding protein/permease</fullName>
    </submittedName>
</protein>
<keyword evidence="2" id="KW-0813">Transport</keyword>
<evidence type="ECO:0000256" key="5">
    <source>
        <dbReference type="ARBA" id="ARBA00022840"/>
    </source>
</evidence>
<dbReference type="Gene3D" id="3.40.50.300">
    <property type="entry name" value="P-loop containing nucleotide triphosphate hydrolases"/>
    <property type="match status" value="1"/>
</dbReference>
<feature type="domain" description="ABC transmembrane type-1" evidence="10">
    <location>
        <begin position="38"/>
        <end position="321"/>
    </location>
</feature>
<dbReference type="InterPro" id="IPR039421">
    <property type="entry name" value="Type_1_exporter"/>
</dbReference>
<keyword evidence="4" id="KW-0547">Nucleotide-binding</keyword>
<dbReference type="Pfam" id="PF00005">
    <property type="entry name" value="ABC_tran"/>
    <property type="match status" value="1"/>
</dbReference>
<evidence type="ECO:0000259" key="10">
    <source>
        <dbReference type="PROSITE" id="PS50929"/>
    </source>
</evidence>
<evidence type="ECO:0000256" key="8">
    <source>
        <dbReference type="SAM" id="Phobius"/>
    </source>
</evidence>
<keyword evidence="5 11" id="KW-0067">ATP-binding</keyword>
<dbReference type="SUPFAM" id="SSF52540">
    <property type="entry name" value="P-loop containing nucleoside triphosphate hydrolases"/>
    <property type="match status" value="1"/>
</dbReference>
<name>W0FGS0_9BACT</name>
<dbReference type="PROSITE" id="PS00211">
    <property type="entry name" value="ABC_TRANSPORTER_1"/>
    <property type="match status" value="1"/>
</dbReference>
<dbReference type="InterPro" id="IPR011527">
    <property type="entry name" value="ABC1_TM_dom"/>
</dbReference>
<dbReference type="EMBL" id="KC246777">
    <property type="protein sequence ID" value="AHF23856.1"/>
    <property type="molecule type" value="Genomic_DNA"/>
</dbReference>
<dbReference type="Gene3D" id="1.20.1560.10">
    <property type="entry name" value="ABC transporter type 1, transmembrane domain"/>
    <property type="match status" value="1"/>
</dbReference>
<accession>W0FGS0</accession>
<dbReference type="InterPro" id="IPR017871">
    <property type="entry name" value="ABC_transporter-like_CS"/>
</dbReference>
<dbReference type="InterPro" id="IPR027417">
    <property type="entry name" value="P-loop_NTPase"/>
</dbReference>
<feature type="domain" description="ABC transporter" evidence="9">
    <location>
        <begin position="355"/>
        <end position="594"/>
    </location>
</feature>
<dbReference type="SMART" id="SM00382">
    <property type="entry name" value="AAA"/>
    <property type="match status" value="1"/>
</dbReference>
<evidence type="ECO:0000256" key="1">
    <source>
        <dbReference type="ARBA" id="ARBA00004651"/>
    </source>
</evidence>
<keyword evidence="7 8" id="KW-0472">Membrane</keyword>
<organism evidence="11">
    <name type="scientific">uncultured bacterium Contig15</name>
    <dbReference type="NCBI Taxonomy" id="1393441"/>
    <lineage>
        <taxon>Bacteria</taxon>
        <taxon>environmental samples</taxon>
    </lineage>
</organism>
<dbReference type="GO" id="GO:0005886">
    <property type="term" value="C:plasma membrane"/>
    <property type="evidence" value="ECO:0007669"/>
    <property type="project" value="UniProtKB-SubCell"/>
</dbReference>
<evidence type="ECO:0000256" key="3">
    <source>
        <dbReference type="ARBA" id="ARBA00022692"/>
    </source>
</evidence>
<feature type="transmembrane region" description="Helical" evidence="8">
    <location>
        <begin position="177"/>
        <end position="195"/>
    </location>
</feature>
<keyword evidence="3 8" id="KW-0812">Transmembrane</keyword>
<sequence>MIMARNKFDVDERLESPFRWKHLKRAGNYIARHKYKMIAALLLSALASVASLFIPKITQWVLDEAVPNKDTAMIGRMALLFVGIIALGIVFTTIRSRMMAHVSQRIIYDIRSDLFAHLQKLPFSYYDSRPAGKILVRVINYVNSVSDILSNGIINMILEIINLIFIVVFMYSTNATLATVIIAGLPVFVGIIILIKPRQRRAWQNQSNKNSNYNAYLAESIDGVRVSQLFDRQEVNISIMERLANACRDAWLRAIRISNTVWLSSETMTQLVLTFLYIAGVYWMGGGKMVSFGIILAMGQYVSRFWQPITNLANIYNSFVNNIAYLERIFETMDEPVVVDDAPDAEELPSITGEVTFRDVTFAYEENLNVLEHMDLHVRAGESIALVGPTGAGKSTVINLLCRFYNLNSGQILLTGTDGREHDISKVTLRSLRSQLGIMLQDSFIFSGTLMDNIRYGRLDAADEEIREAARRVRADELIRRMPQGYQTEVRERGGNLSQGEKQLVAFARTLLSDPAILILDEATSSIDTQTEKLLQEGIQEMLKGRTSIIVAHRLSTIKNCDRILYISNKGIAEMGSHEELMAKKGLYYQLYTAQVQEEVA</sequence>
<dbReference type="AlphaFoldDB" id="W0FGS0"/>
<evidence type="ECO:0000256" key="4">
    <source>
        <dbReference type="ARBA" id="ARBA00022741"/>
    </source>
</evidence>